<evidence type="ECO:0000313" key="5">
    <source>
        <dbReference type="Proteomes" id="UP000248745"/>
    </source>
</evidence>
<sequence>MSQEMNQPTSQQNPSKGPNQSPKSNTNLIFGIIIAALAAIIIYLLIDRNKLSTQNQQMVTTVDSTILDRNTVKGEYDAALARLDDLVSKNTALNKEITDKDGEIAKMKAEVQSIMSKSNASKAELRRAHQLIEELNGKVKGYEERIAELEGENKNLTDANTSLTKERDSTVTANTGLQQKVRLGAVLHASNIRMVPIDLRRGGKKEKETEKAKRVDLLRIYFDIDENRIAENGPKELYLRVSGPDGKLLSNAAYGSGITTTADGASLNYTMVKTVQLQQNQPVKDVTIDWHQDSDYQKGTYAIEIYNDGYKVGSGSVTLH</sequence>
<dbReference type="EMBL" id="QKTW01000003">
    <property type="protein sequence ID" value="PZF74447.1"/>
    <property type="molecule type" value="Genomic_DNA"/>
</dbReference>
<dbReference type="OrthoDB" id="1115172at2"/>
<evidence type="ECO:0000256" key="3">
    <source>
        <dbReference type="SAM" id="Phobius"/>
    </source>
</evidence>
<name>A0A2W2BEY0_9BACT</name>
<keyword evidence="1" id="KW-0175">Coiled coil</keyword>
<proteinExistence type="predicted"/>
<evidence type="ECO:0000313" key="4">
    <source>
        <dbReference type="EMBL" id="PZF74447.1"/>
    </source>
</evidence>
<accession>A0A2W2BEY0</accession>
<evidence type="ECO:0000256" key="2">
    <source>
        <dbReference type="SAM" id="MobiDB-lite"/>
    </source>
</evidence>
<keyword evidence="3" id="KW-0812">Transmembrane</keyword>
<dbReference type="Proteomes" id="UP000248745">
    <property type="component" value="Unassembled WGS sequence"/>
</dbReference>
<evidence type="ECO:0000256" key="1">
    <source>
        <dbReference type="SAM" id="Coils"/>
    </source>
</evidence>
<organism evidence="4 5">
    <name type="scientific">Taibaiella soli</name>
    <dbReference type="NCBI Taxonomy" id="1649169"/>
    <lineage>
        <taxon>Bacteria</taxon>
        <taxon>Pseudomonadati</taxon>
        <taxon>Bacteroidota</taxon>
        <taxon>Chitinophagia</taxon>
        <taxon>Chitinophagales</taxon>
        <taxon>Chitinophagaceae</taxon>
        <taxon>Taibaiella</taxon>
    </lineage>
</organism>
<keyword evidence="3" id="KW-0472">Membrane</keyword>
<dbReference type="Gene3D" id="1.10.287.1490">
    <property type="match status" value="1"/>
</dbReference>
<protein>
    <recommendedName>
        <fullName evidence="6">Chromosome segregation protein SMC</fullName>
    </recommendedName>
</protein>
<dbReference type="RefSeq" id="WP_110997285.1">
    <property type="nucleotide sequence ID" value="NZ_QKTW01000003.1"/>
</dbReference>
<feature type="region of interest" description="Disordered" evidence="2">
    <location>
        <begin position="1"/>
        <end position="22"/>
    </location>
</feature>
<keyword evidence="5" id="KW-1185">Reference proteome</keyword>
<comment type="caution">
    <text evidence="4">The sequence shown here is derived from an EMBL/GenBank/DDBJ whole genome shotgun (WGS) entry which is preliminary data.</text>
</comment>
<evidence type="ECO:0008006" key="6">
    <source>
        <dbReference type="Google" id="ProtNLM"/>
    </source>
</evidence>
<feature type="coiled-coil region" evidence="1">
    <location>
        <begin position="76"/>
        <end position="166"/>
    </location>
</feature>
<gene>
    <name evidence="4" type="ORF">DN068_02380</name>
</gene>
<feature type="transmembrane region" description="Helical" evidence="3">
    <location>
        <begin position="28"/>
        <end position="46"/>
    </location>
</feature>
<dbReference type="AlphaFoldDB" id="A0A2W2BEY0"/>
<reference evidence="4 5" key="1">
    <citation type="submission" date="2018-06" db="EMBL/GenBank/DDBJ databases">
        <title>Mucibacter soli gen. nov., sp. nov., a new member of the family Chitinophagaceae producing mucin.</title>
        <authorList>
            <person name="Kim M.-K."/>
            <person name="Park S."/>
            <person name="Kim T.-S."/>
            <person name="Joung Y."/>
            <person name="Han J.-H."/>
            <person name="Kim S.B."/>
        </authorList>
    </citation>
    <scope>NUCLEOTIDE SEQUENCE [LARGE SCALE GENOMIC DNA]</scope>
    <source>
        <strain evidence="4 5">R1-15</strain>
    </source>
</reference>
<keyword evidence="3" id="KW-1133">Transmembrane helix</keyword>